<evidence type="ECO:0000313" key="2">
    <source>
        <dbReference type="Proteomes" id="UP000727993"/>
    </source>
</evidence>
<comment type="caution">
    <text evidence="1">The sequence shown here is derived from an EMBL/GenBank/DDBJ whole genome shotgun (WGS) entry which is preliminary data.</text>
</comment>
<accession>A0A936NAS0</accession>
<evidence type="ECO:0000313" key="1">
    <source>
        <dbReference type="EMBL" id="MBK9296033.1"/>
    </source>
</evidence>
<organism evidence="1 2">
    <name type="scientific">Candidatus Neomicrothrix subdominans</name>
    <dbReference type="NCBI Taxonomy" id="2954438"/>
    <lineage>
        <taxon>Bacteria</taxon>
        <taxon>Bacillati</taxon>
        <taxon>Actinomycetota</taxon>
        <taxon>Acidimicrobiia</taxon>
        <taxon>Acidimicrobiales</taxon>
        <taxon>Microthrixaceae</taxon>
        <taxon>Candidatus Neomicrothrix</taxon>
    </lineage>
</organism>
<reference evidence="1 2" key="1">
    <citation type="submission" date="2020-10" db="EMBL/GenBank/DDBJ databases">
        <title>Connecting structure to function with the recovery of over 1000 high-quality activated sludge metagenome-assembled genomes encoding full-length rRNA genes using long-read sequencing.</title>
        <authorList>
            <person name="Singleton C.M."/>
            <person name="Petriglieri F."/>
            <person name="Kristensen J.M."/>
            <person name="Kirkegaard R.H."/>
            <person name="Michaelsen T.Y."/>
            <person name="Andersen M.H."/>
            <person name="Karst S.M."/>
            <person name="Dueholm M.S."/>
            <person name="Nielsen P.H."/>
            <person name="Albertsen M."/>
        </authorList>
    </citation>
    <scope>NUCLEOTIDE SEQUENCE [LARGE SCALE GENOMIC DNA]</scope>
    <source>
        <strain evidence="1">Lyne_18-Q3-R50-59_MAXAC.006</strain>
    </source>
</reference>
<gene>
    <name evidence="1" type="ORF">IPN02_03985</name>
</gene>
<dbReference type="InterPro" id="IPR013406">
    <property type="entry name" value="CHP02574_addiction_mod"/>
</dbReference>
<name>A0A936NAS0_9ACTN</name>
<dbReference type="EMBL" id="JADJZA010000001">
    <property type="protein sequence ID" value="MBK9296033.1"/>
    <property type="molecule type" value="Genomic_DNA"/>
</dbReference>
<sequence length="79" mass="8751">MSIDSVLREALTLPSRERSEVVAKLLASLDDEASHDDLDGVRAAWSEELEHRARLALSGEDPGEPWSVVRDRAQAKLAR</sequence>
<dbReference type="Proteomes" id="UP000727993">
    <property type="component" value="Unassembled WGS sequence"/>
</dbReference>
<dbReference type="AlphaFoldDB" id="A0A936NAS0"/>
<protein>
    <submittedName>
        <fullName evidence="1">Addiction module protein</fullName>
    </submittedName>
</protein>
<proteinExistence type="predicted"/>
<dbReference type="Pfam" id="PF09720">
    <property type="entry name" value="Unstab_antitox"/>
    <property type="match status" value="1"/>
</dbReference>